<accession>A0A229RPB6</accession>
<dbReference type="GO" id="GO:0006508">
    <property type="term" value="P:proteolysis"/>
    <property type="evidence" value="ECO:0007669"/>
    <property type="project" value="InterPro"/>
</dbReference>
<dbReference type="InterPro" id="IPR001375">
    <property type="entry name" value="Peptidase_S9_cat"/>
</dbReference>
<keyword evidence="2" id="KW-0378">Hydrolase</keyword>
<dbReference type="SUPFAM" id="SSF82171">
    <property type="entry name" value="DPP6 N-terminal domain-like"/>
    <property type="match status" value="1"/>
</dbReference>
<comment type="caution">
    <text evidence="2">The sequence shown here is derived from an EMBL/GenBank/DDBJ whole genome shotgun (WGS) entry which is preliminary data.</text>
</comment>
<evidence type="ECO:0000313" key="3">
    <source>
        <dbReference type="Proteomes" id="UP000215563"/>
    </source>
</evidence>
<gene>
    <name evidence="2" type="ORF">CFP75_21720</name>
</gene>
<dbReference type="Gene3D" id="3.40.50.1820">
    <property type="entry name" value="alpha/beta hydrolase"/>
    <property type="match status" value="1"/>
</dbReference>
<dbReference type="AlphaFoldDB" id="A0A229RPB6"/>
<keyword evidence="3" id="KW-1185">Reference proteome</keyword>
<reference evidence="2 3" key="1">
    <citation type="submission" date="2017-07" db="EMBL/GenBank/DDBJ databases">
        <title>Amycolatopsis alba DSM 44262 Genome sequencing and assembly.</title>
        <authorList>
            <person name="Kaur N."/>
            <person name="Mayilraj S."/>
        </authorList>
    </citation>
    <scope>NUCLEOTIDE SEQUENCE [LARGE SCALE GENOMIC DNA]</scope>
    <source>
        <strain evidence="2 3">DSM 44262</strain>
    </source>
</reference>
<dbReference type="GO" id="GO:0008236">
    <property type="term" value="F:serine-type peptidase activity"/>
    <property type="evidence" value="ECO:0007669"/>
    <property type="project" value="InterPro"/>
</dbReference>
<protein>
    <submittedName>
        <fullName evidence="2">Alpha/beta hydrolase</fullName>
    </submittedName>
</protein>
<dbReference type="InterPro" id="IPR029058">
    <property type="entry name" value="AB_hydrolase_fold"/>
</dbReference>
<proteinExistence type="predicted"/>
<evidence type="ECO:0000259" key="1">
    <source>
        <dbReference type="Pfam" id="PF00326"/>
    </source>
</evidence>
<dbReference type="EMBL" id="NMQU01000062">
    <property type="protein sequence ID" value="OXM48497.1"/>
    <property type="molecule type" value="Genomic_DNA"/>
</dbReference>
<organism evidence="2 3">
    <name type="scientific">Amycolatopsis alba DSM 44262</name>
    <dbReference type="NCBI Taxonomy" id="1125972"/>
    <lineage>
        <taxon>Bacteria</taxon>
        <taxon>Bacillati</taxon>
        <taxon>Actinomycetota</taxon>
        <taxon>Actinomycetes</taxon>
        <taxon>Pseudonocardiales</taxon>
        <taxon>Pseudonocardiaceae</taxon>
        <taxon>Amycolatopsis</taxon>
    </lineage>
</organism>
<dbReference type="SUPFAM" id="SSF53474">
    <property type="entry name" value="alpha/beta-Hydrolases"/>
    <property type="match status" value="1"/>
</dbReference>
<dbReference type="OrthoDB" id="9804819at2"/>
<dbReference type="Proteomes" id="UP000215563">
    <property type="component" value="Unassembled WGS sequence"/>
</dbReference>
<evidence type="ECO:0000313" key="2">
    <source>
        <dbReference type="EMBL" id="OXM48497.1"/>
    </source>
</evidence>
<dbReference type="RefSeq" id="WP_020630565.1">
    <property type="nucleotide sequence ID" value="NZ_KB913032.1"/>
</dbReference>
<dbReference type="Pfam" id="PF00326">
    <property type="entry name" value="Peptidase_S9"/>
    <property type="match status" value="1"/>
</dbReference>
<sequence length="538" mass="57884">MTTAPRFLVDLPDRPDDVVRGLSAAFRLSQVDYLPNSVCRYRDRWLISTDAWGDRRLGQFDPAARAWTEFPAPAGWIRRPMSDGGEHLSLLRHEHHADDGAQLALRDGRWDVIEEGVEEGGISDWDGRLLAHRSAAGNAAALTSGGELVQAVPRPDGTSAIIGPGWNIPMPRGATLSHLSPSPDREAVLAVIRSGSSYQTVVFACGTGRVLSSGSLRKVLLPTSAWLDGTRVVVCAEEWPSVVPYVWDWSSGSVEPVWAPGAVGSVRSVAAAPDGTCVAAVGAPTLRRSLRALGDTSLPDPGGEVRDVIVRRGDQLLPCLVHEPPGARRGTAFFVPGGPHVPVWGEFTSLATALAEAGWRVVRVNLRSSGLRQPEFRPKGPVRYGADDVADLCAVIEELGDGPVVTMGMSYGGYVAGLAGELSDRCVGVALLGGFLHHDDLAGTTHPGVRQFAGFAFRDRAPLGAARLRKRYFLAHGELDNRIPMSAVLRHIDRMDQQATFVELDGEGHAIRTDRGARLAYPPLLQWMDDVEEACPKS</sequence>
<name>A0A229RPB6_AMYAL</name>
<feature type="domain" description="Peptidase S9 prolyl oligopeptidase catalytic" evidence="1">
    <location>
        <begin position="350"/>
        <end position="530"/>
    </location>
</feature>